<protein>
    <submittedName>
        <fullName evidence="4">tRNA (Adenine(37)-N6)-methyltransferase</fullName>
    </submittedName>
</protein>
<dbReference type="PANTHER" id="PTHR12818">
    <property type="entry name" value="TRNA (ADENINE(37)-N6)-METHYLTRANSFERASE"/>
    <property type="match status" value="1"/>
</dbReference>
<name>A0A6J4R6Z0_9ACTN</name>
<evidence type="ECO:0000259" key="3">
    <source>
        <dbReference type="PROSITE" id="PS51668"/>
    </source>
</evidence>
<dbReference type="AlphaFoldDB" id="A0A6J4R6Z0"/>
<dbReference type="InterPro" id="IPR040372">
    <property type="entry name" value="YaeB-like"/>
</dbReference>
<dbReference type="GO" id="GO:0032259">
    <property type="term" value="P:methylation"/>
    <property type="evidence" value="ECO:0007669"/>
    <property type="project" value="UniProtKB-KW"/>
</dbReference>
<evidence type="ECO:0000313" key="4">
    <source>
        <dbReference type="EMBL" id="CAA9459101.1"/>
    </source>
</evidence>
<evidence type="ECO:0000256" key="1">
    <source>
        <dbReference type="ARBA" id="ARBA00022691"/>
    </source>
</evidence>
<dbReference type="SUPFAM" id="SSF118196">
    <property type="entry name" value="YaeB-like"/>
    <property type="match status" value="1"/>
</dbReference>
<dbReference type="GO" id="GO:0008168">
    <property type="term" value="F:methyltransferase activity"/>
    <property type="evidence" value="ECO:0007669"/>
    <property type="project" value="UniProtKB-KW"/>
</dbReference>
<reference evidence="4" key="1">
    <citation type="submission" date="2020-02" db="EMBL/GenBank/DDBJ databases">
        <authorList>
            <person name="Meier V. D."/>
        </authorList>
    </citation>
    <scope>NUCLEOTIDE SEQUENCE</scope>
    <source>
        <strain evidence="4">AVDCRST_MAG28</strain>
    </source>
</reference>
<organism evidence="4">
    <name type="scientific">uncultured Rubrobacteraceae bacterium</name>
    <dbReference type="NCBI Taxonomy" id="349277"/>
    <lineage>
        <taxon>Bacteria</taxon>
        <taxon>Bacillati</taxon>
        <taxon>Actinomycetota</taxon>
        <taxon>Rubrobacteria</taxon>
        <taxon>Rubrobacterales</taxon>
        <taxon>Rubrobacteraceae</taxon>
        <taxon>environmental samples</taxon>
    </lineage>
</organism>
<dbReference type="InterPro" id="IPR036414">
    <property type="entry name" value="YaeB_N_sf"/>
</dbReference>
<gene>
    <name evidence="4" type="ORF">AVDCRST_MAG28-2958</name>
</gene>
<evidence type="ECO:0000256" key="2">
    <source>
        <dbReference type="ARBA" id="ARBA00033753"/>
    </source>
</evidence>
<keyword evidence="1" id="KW-0949">S-adenosyl-L-methionine</keyword>
<dbReference type="CDD" id="cd09281">
    <property type="entry name" value="UPF0066"/>
    <property type="match status" value="1"/>
</dbReference>
<dbReference type="NCBIfam" id="TIGR00104">
    <property type="entry name" value="tRNA_TsaA"/>
    <property type="match status" value="1"/>
</dbReference>
<dbReference type="Gene3D" id="2.40.30.70">
    <property type="entry name" value="YaeB-like"/>
    <property type="match status" value="1"/>
</dbReference>
<feature type="domain" description="TsaA-like" evidence="3">
    <location>
        <begin position="5"/>
        <end position="132"/>
    </location>
</feature>
<comment type="similarity">
    <text evidence="2">Belongs to the tRNA methyltransferase O family.</text>
</comment>
<dbReference type="Pfam" id="PF01980">
    <property type="entry name" value="TrmO_N"/>
    <property type="match status" value="1"/>
</dbReference>
<dbReference type="PROSITE" id="PS51668">
    <property type="entry name" value="TSAA_2"/>
    <property type="match status" value="1"/>
</dbReference>
<keyword evidence="4" id="KW-0489">Methyltransferase</keyword>
<dbReference type="PANTHER" id="PTHR12818:SF0">
    <property type="entry name" value="TRNA (ADENINE(37)-N6)-METHYLTRANSFERASE"/>
    <property type="match status" value="1"/>
</dbReference>
<proteinExistence type="inferred from homology"/>
<sequence length="132" mass="14446">MSIELRPIGFVRTDAPELPRHWSVSDVEGTLVIDEEYSEGLRDIEAGQRIVVIFIFHRSLGFSSELLRQTSGQHGREAGVFSICSPVRPNPIGMSVLEVLGTEGANIDVRGLDMLDGTPIIDIKPHIEGPQG</sequence>
<dbReference type="EMBL" id="CADCVE010000067">
    <property type="protein sequence ID" value="CAA9459101.1"/>
    <property type="molecule type" value="Genomic_DNA"/>
</dbReference>
<accession>A0A6J4R6Z0</accession>
<dbReference type="InterPro" id="IPR023370">
    <property type="entry name" value="TrmO-like_N"/>
</dbReference>
<keyword evidence="4" id="KW-0808">Transferase</keyword>
<dbReference type="InterPro" id="IPR036413">
    <property type="entry name" value="YaeB-like_sf"/>
</dbReference>